<organism evidence="3 4">
    <name type="scientific">Slackia heliotrinireducens (strain ATCC 29202 / DSM 20476 / NCTC 11029 / RHS 1)</name>
    <name type="common">Peptococcus heliotrinreducens</name>
    <dbReference type="NCBI Taxonomy" id="471855"/>
    <lineage>
        <taxon>Bacteria</taxon>
        <taxon>Bacillati</taxon>
        <taxon>Actinomycetota</taxon>
        <taxon>Coriobacteriia</taxon>
        <taxon>Eggerthellales</taxon>
        <taxon>Eggerthellaceae</taxon>
        <taxon>Slackia</taxon>
    </lineage>
</organism>
<name>C7N0Z9_SLAHD</name>
<reference evidence="3 4" key="1">
    <citation type="journal article" date="2009" name="Stand. Genomic Sci.">
        <title>Complete genome sequence of Slackia heliotrinireducens type strain (RHS 1).</title>
        <authorList>
            <person name="Pukall R."/>
            <person name="Lapidus A."/>
            <person name="Nolan M."/>
            <person name="Copeland A."/>
            <person name="Glavina Del Rio T."/>
            <person name="Lucas S."/>
            <person name="Chen F."/>
            <person name="Tice H."/>
            <person name="Cheng J.F."/>
            <person name="Chertkov O."/>
            <person name="Bruce D."/>
            <person name="Goodwin L."/>
            <person name="Kuske C."/>
            <person name="Brettin T."/>
            <person name="Detter J.C."/>
            <person name="Han C."/>
            <person name="Pitluck S."/>
            <person name="Pati A."/>
            <person name="Mavrommatis K."/>
            <person name="Ivanova N."/>
            <person name="Ovchinnikova G."/>
            <person name="Chen A."/>
            <person name="Palaniappan K."/>
            <person name="Schneider S."/>
            <person name="Rohde M."/>
            <person name="Chain P."/>
            <person name="D'haeseleer P."/>
            <person name="Goker M."/>
            <person name="Bristow J."/>
            <person name="Eisen J.A."/>
            <person name="Markowitz V."/>
            <person name="Kyrpides N.C."/>
            <person name="Klenk H.P."/>
            <person name="Hugenholtz P."/>
        </authorList>
    </citation>
    <scope>NUCLEOTIDE SEQUENCE [LARGE SCALE GENOMIC DNA]</scope>
    <source>
        <strain evidence="4">ATCC 29202 / DSM 20476 / NCTC 11029 / RHS 1</strain>
    </source>
</reference>
<evidence type="ECO:0000313" key="4">
    <source>
        <dbReference type="Proteomes" id="UP000002026"/>
    </source>
</evidence>
<proteinExistence type="predicted"/>
<dbReference type="GO" id="GO:0004175">
    <property type="term" value="F:endopeptidase activity"/>
    <property type="evidence" value="ECO:0007669"/>
    <property type="project" value="UniProtKB-ARBA"/>
</dbReference>
<feature type="domain" description="CAAX prenyl protease 2/Lysostaphin resistance protein A-like" evidence="2">
    <location>
        <begin position="139"/>
        <end position="226"/>
    </location>
</feature>
<evidence type="ECO:0000256" key="1">
    <source>
        <dbReference type="SAM" id="Phobius"/>
    </source>
</evidence>
<keyword evidence="1" id="KW-0472">Membrane</keyword>
<dbReference type="KEGG" id="shi:Shel_22110"/>
<protein>
    <recommendedName>
        <fullName evidence="2">CAAX prenyl protease 2/Lysostaphin resistance protein A-like domain-containing protein</fullName>
    </recommendedName>
</protein>
<feature type="transmembrane region" description="Helical" evidence="1">
    <location>
        <begin position="60"/>
        <end position="79"/>
    </location>
</feature>
<dbReference type="GO" id="GO:0080120">
    <property type="term" value="P:CAAX-box protein maturation"/>
    <property type="evidence" value="ECO:0007669"/>
    <property type="project" value="UniProtKB-ARBA"/>
</dbReference>
<gene>
    <name evidence="3" type="ordered locus">Shel_22110</name>
</gene>
<dbReference type="HOGENOM" id="CLU_096490_0_0_11"/>
<dbReference type="EMBL" id="CP001684">
    <property type="protein sequence ID" value="ACV23221.1"/>
    <property type="molecule type" value="Genomic_DNA"/>
</dbReference>
<accession>C7N0Z9</accession>
<evidence type="ECO:0000259" key="2">
    <source>
        <dbReference type="Pfam" id="PF02517"/>
    </source>
</evidence>
<dbReference type="RefSeq" id="WP_012799321.1">
    <property type="nucleotide sequence ID" value="NC_013165.1"/>
</dbReference>
<keyword evidence="4" id="KW-1185">Reference proteome</keyword>
<feature type="transmembrane region" description="Helical" evidence="1">
    <location>
        <begin position="20"/>
        <end position="40"/>
    </location>
</feature>
<dbReference type="eggNOG" id="ENOG502ZAUA">
    <property type="taxonomic scope" value="Bacteria"/>
</dbReference>
<feature type="transmembrane region" description="Helical" evidence="1">
    <location>
        <begin position="91"/>
        <end position="116"/>
    </location>
</feature>
<sequence>MLSHRRNKEKISHLRWFDILVITLIMWGEGIYTSTVSYIALMRGATTVGDNLSFSAADNYGALALQAGLLLLALLYLWLRRFDFKAWTIHFDLKAAGCGILIFLAAALLLDVYFLLTDPLAGVLPFPGPIGAFFGGETVSGVIYALLNGVYEELYFLGICLAVRKEHLKWAVPFSLLIRVSFHTYQGMLSALGIGLLFGAFMYLLYRRSKDKNLLPFFIAHAIGDIFGLGILSYFWI</sequence>
<dbReference type="Pfam" id="PF02517">
    <property type="entry name" value="Rce1-like"/>
    <property type="match status" value="1"/>
</dbReference>
<feature type="transmembrane region" description="Helical" evidence="1">
    <location>
        <begin position="213"/>
        <end position="236"/>
    </location>
</feature>
<keyword evidence="1" id="KW-0812">Transmembrane</keyword>
<evidence type="ECO:0000313" key="3">
    <source>
        <dbReference type="EMBL" id="ACV23221.1"/>
    </source>
</evidence>
<dbReference type="Proteomes" id="UP000002026">
    <property type="component" value="Chromosome"/>
</dbReference>
<feature type="transmembrane region" description="Helical" evidence="1">
    <location>
        <begin position="185"/>
        <end position="206"/>
    </location>
</feature>
<dbReference type="AlphaFoldDB" id="C7N0Z9"/>
<keyword evidence="1" id="KW-1133">Transmembrane helix</keyword>
<dbReference type="InterPro" id="IPR003675">
    <property type="entry name" value="Rce1/LyrA-like_dom"/>
</dbReference>
<dbReference type="STRING" id="471855.Shel_22110"/>